<gene>
    <name evidence="1" type="ORF">EG343_07175</name>
</gene>
<reference evidence="1 2" key="1">
    <citation type="submission" date="2018-11" db="EMBL/GenBank/DDBJ databases">
        <title>Proposal to divide the Flavobacteriaceae and reorganize its genera based on Amino Acid Identity values calculated from whole genome sequences.</title>
        <authorList>
            <person name="Nicholson A.C."/>
            <person name="Gulvik C.A."/>
            <person name="Whitney A.M."/>
            <person name="Humrighouse B.W."/>
            <person name="Bell M."/>
            <person name="Holmes B."/>
            <person name="Steigerwalt A.G."/>
            <person name="Villarma A."/>
            <person name="Sheth M."/>
            <person name="Batra D."/>
            <person name="Pryor J."/>
            <person name="Bernardet J.-F."/>
            <person name="Hugo C."/>
            <person name="Kampfer P."/>
            <person name="Newman J."/>
            <person name="McQuiston J.R."/>
        </authorList>
    </citation>
    <scope>NUCLEOTIDE SEQUENCE [LARGE SCALE GENOMIC DNA]</scope>
    <source>
        <strain evidence="1 2">G0041</strain>
    </source>
</reference>
<dbReference type="RefSeq" id="WP_123857144.1">
    <property type="nucleotide sequence ID" value="NZ_CP033923.1"/>
</dbReference>
<evidence type="ECO:0000313" key="2">
    <source>
        <dbReference type="Proteomes" id="UP000278288"/>
    </source>
</evidence>
<dbReference type="PROSITE" id="PS51257">
    <property type="entry name" value="PROKAR_LIPOPROTEIN"/>
    <property type="match status" value="1"/>
</dbReference>
<dbReference type="KEGG" id="cnk:EG343_07175"/>
<accession>A0AAD0YJX5</accession>
<evidence type="ECO:0000313" key="1">
    <source>
        <dbReference type="EMBL" id="AZA90415.1"/>
    </source>
</evidence>
<sequence length="173" mass="19620">MKSNLFLAQLLLLGLLSCKSEKTANFEKTVTDQEQIASNTLIGKNGYEIQKNQYLIKKNFEGALTSLDQQEQLFNSIIKTLSGLSTDGIKESSPVKTTAIGYYKAMKNLFLIERLSIEQQQQLTFTKDTIKIDKAQDSLLQIDRKKLDLYKVVAEKQSEFQKALKSFNQANNL</sequence>
<organism evidence="1 2">
    <name type="scientific">Chryseobacterium nakagawai</name>
    <dbReference type="NCBI Taxonomy" id="1241982"/>
    <lineage>
        <taxon>Bacteria</taxon>
        <taxon>Pseudomonadati</taxon>
        <taxon>Bacteroidota</taxon>
        <taxon>Flavobacteriia</taxon>
        <taxon>Flavobacteriales</taxon>
        <taxon>Weeksellaceae</taxon>
        <taxon>Chryseobacterium group</taxon>
        <taxon>Chryseobacterium</taxon>
    </lineage>
</organism>
<dbReference type="Proteomes" id="UP000278288">
    <property type="component" value="Chromosome"/>
</dbReference>
<name>A0AAD0YJX5_CHRNA</name>
<protein>
    <submittedName>
        <fullName evidence="1">Uncharacterized protein</fullName>
    </submittedName>
</protein>
<proteinExistence type="predicted"/>
<dbReference type="AlphaFoldDB" id="A0AAD0YJX5"/>
<dbReference type="EMBL" id="CP033923">
    <property type="protein sequence ID" value="AZA90415.1"/>
    <property type="molecule type" value="Genomic_DNA"/>
</dbReference>
<keyword evidence="2" id="KW-1185">Reference proteome</keyword>